<comment type="caution">
    <text evidence="2">The sequence shown here is derived from an EMBL/GenBank/DDBJ whole genome shotgun (WGS) entry which is preliminary data.</text>
</comment>
<evidence type="ECO:0000256" key="1">
    <source>
        <dbReference type="SAM" id="Phobius"/>
    </source>
</evidence>
<keyword evidence="3" id="KW-1185">Reference proteome</keyword>
<keyword evidence="1" id="KW-0472">Membrane</keyword>
<name>A0A3D8IVL7_9HELI</name>
<proteinExistence type="predicted"/>
<feature type="transmembrane region" description="Helical" evidence="1">
    <location>
        <begin position="50"/>
        <end position="73"/>
    </location>
</feature>
<dbReference type="InterPro" id="IPR007418">
    <property type="entry name" value="DUF474"/>
</dbReference>
<feature type="transmembrane region" description="Helical" evidence="1">
    <location>
        <begin position="85"/>
        <end position="108"/>
    </location>
</feature>
<reference evidence="2 3" key="1">
    <citation type="submission" date="2018-04" db="EMBL/GenBank/DDBJ databases">
        <title>Novel Campyloabacter and Helicobacter Species and Strains.</title>
        <authorList>
            <person name="Mannion A.J."/>
            <person name="Shen Z."/>
            <person name="Fox J.G."/>
        </authorList>
    </citation>
    <scope>NUCLEOTIDE SEQUENCE [LARGE SCALE GENOMIC DNA]</scope>
    <source>
        <strain evidence="2 3">ATCC 700242</strain>
    </source>
</reference>
<dbReference type="Proteomes" id="UP000257067">
    <property type="component" value="Unassembled WGS sequence"/>
</dbReference>
<protein>
    <submittedName>
        <fullName evidence="2">DUF3149 domain-containing protein</fullName>
    </submittedName>
</protein>
<accession>A0A3D8IVL7</accession>
<dbReference type="RefSeq" id="WP_104725100.1">
    <property type="nucleotide sequence ID" value="NZ_FZNE01000015.1"/>
</dbReference>
<feature type="transmembrane region" description="Helical" evidence="1">
    <location>
        <begin position="6"/>
        <end position="29"/>
    </location>
</feature>
<gene>
    <name evidence="2" type="ORF">CQA62_03750</name>
</gene>
<dbReference type="AlphaFoldDB" id="A0A3D8IVL7"/>
<evidence type="ECO:0000313" key="2">
    <source>
        <dbReference type="EMBL" id="RDU69262.1"/>
    </source>
</evidence>
<keyword evidence="1" id="KW-1133">Transmembrane helix</keyword>
<keyword evidence="1" id="KW-0812">Transmembrane</keyword>
<organism evidence="2 3">
    <name type="scientific">Helicobacter cholecystus</name>
    <dbReference type="NCBI Taxonomy" id="45498"/>
    <lineage>
        <taxon>Bacteria</taxon>
        <taxon>Pseudomonadati</taxon>
        <taxon>Campylobacterota</taxon>
        <taxon>Epsilonproteobacteria</taxon>
        <taxon>Campylobacterales</taxon>
        <taxon>Helicobacteraceae</taxon>
        <taxon>Helicobacter</taxon>
    </lineage>
</organism>
<sequence length="142" mass="16180">MTSIYFIALIIHLLSAIFFVGYFLLEIFVLKALYSKISTEQKSILGQRKVKMIFISLFLLFGSGGIMATQYLGNGMGFFANTPQSILSLKIILSLILLALVLYWYFIVKILQRPLPLKKLMHPLSLILLLLIVILSKVMFYV</sequence>
<dbReference type="PIRSF" id="PIRSF015875">
    <property type="entry name" value="UCP015875"/>
    <property type="match status" value="1"/>
</dbReference>
<dbReference type="EMBL" id="NXLU01000003">
    <property type="protein sequence ID" value="RDU69262.1"/>
    <property type="molecule type" value="Genomic_DNA"/>
</dbReference>
<evidence type="ECO:0000313" key="3">
    <source>
        <dbReference type="Proteomes" id="UP000257067"/>
    </source>
</evidence>
<feature type="transmembrane region" description="Helical" evidence="1">
    <location>
        <begin position="120"/>
        <end position="140"/>
    </location>
</feature>